<keyword evidence="4 5" id="KW-0949">S-adenosyl-L-methionine</keyword>
<keyword evidence="1 5" id="KW-0963">Cytoplasm</keyword>
<dbReference type="NCBIfam" id="NF010703">
    <property type="entry name" value="PRK14103.1"/>
    <property type="match status" value="1"/>
</dbReference>
<dbReference type="CDD" id="cd02440">
    <property type="entry name" value="AdoMet_MTases"/>
    <property type="match status" value="1"/>
</dbReference>
<sequence>MSRDVWNPQVYGRYADERSRPFFDLVARIAARSPRRVVDAGCGTGELTATLAERWPEAGVHGFDSSPAMLAEALSRAPAAGGPSFSVEDVTRWRPGEPVDVIVSNAVLQWVPGHRDLLLRWVEALAPGGWLAFQVPGNFGAPSHTLVHELCRTAWRHRLADLVRPAPVGEPAEYHDLLAGAGCRVDAWETTYLHVLTGEETVLGWITGSFLRPMLDRLTPEEGEDFLRDCSAALARAYPRGPHGTLFPFRRIFVVAQKMTEK</sequence>
<keyword evidence="7" id="KW-1185">Reference proteome</keyword>
<evidence type="ECO:0000256" key="1">
    <source>
        <dbReference type="ARBA" id="ARBA00022490"/>
    </source>
</evidence>
<dbReference type="HAMAP" id="MF_00560">
    <property type="entry name" value="Tran_acon_Me_trans"/>
    <property type="match status" value="1"/>
</dbReference>
<dbReference type="Pfam" id="PF13489">
    <property type="entry name" value="Methyltransf_23"/>
    <property type="match status" value="1"/>
</dbReference>
<comment type="similarity">
    <text evidence="5">Belongs to the methyltransferase superfamily. Tam family.</text>
</comment>
<dbReference type="Gene3D" id="3.40.50.150">
    <property type="entry name" value="Vaccinia Virus protein VP39"/>
    <property type="match status" value="1"/>
</dbReference>
<dbReference type="InterPro" id="IPR023149">
    <property type="entry name" value="Trans_acon_MeTrfase_C"/>
</dbReference>
<comment type="caution">
    <text evidence="6">The sequence shown here is derived from an EMBL/GenBank/DDBJ whole genome shotgun (WGS) entry which is preliminary data.</text>
</comment>
<gene>
    <name evidence="5" type="primary">tam</name>
    <name evidence="6" type="ORF">ACFQ08_01560</name>
</gene>
<keyword evidence="2 5" id="KW-0489">Methyltransferase</keyword>
<dbReference type="Proteomes" id="UP001597024">
    <property type="component" value="Unassembled WGS sequence"/>
</dbReference>
<dbReference type="PANTHER" id="PTHR43861:SF1">
    <property type="entry name" value="TRANS-ACONITATE 2-METHYLTRANSFERASE"/>
    <property type="match status" value="1"/>
</dbReference>
<dbReference type="SUPFAM" id="SSF53335">
    <property type="entry name" value="S-adenosyl-L-methionine-dependent methyltransferases"/>
    <property type="match status" value="1"/>
</dbReference>
<evidence type="ECO:0000256" key="4">
    <source>
        <dbReference type="ARBA" id="ARBA00022691"/>
    </source>
</evidence>
<organism evidence="6 7">
    <name type="scientific">Streptosporangium algeriense</name>
    <dbReference type="NCBI Taxonomy" id="1682748"/>
    <lineage>
        <taxon>Bacteria</taxon>
        <taxon>Bacillati</taxon>
        <taxon>Actinomycetota</taxon>
        <taxon>Actinomycetes</taxon>
        <taxon>Streptosporangiales</taxon>
        <taxon>Streptosporangiaceae</taxon>
        <taxon>Streptosporangium</taxon>
    </lineage>
</organism>
<reference evidence="7" key="1">
    <citation type="journal article" date="2019" name="Int. J. Syst. Evol. Microbiol.">
        <title>The Global Catalogue of Microorganisms (GCM) 10K type strain sequencing project: providing services to taxonomists for standard genome sequencing and annotation.</title>
        <authorList>
            <consortium name="The Broad Institute Genomics Platform"/>
            <consortium name="The Broad Institute Genome Sequencing Center for Infectious Disease"/>
            <person name="Wu L."/>
            <person name="Ma J."/>
        </authorList>
    </citation>
    <scope>NUCLEOTIDE SEQUENCE [LARGE SCALE GENOMIC DNA]</scope>
    <source>
        <strain evidence="7">CCUG 62974</strain>
    </source>
</reference>
<dbReference type="InterPro" id="IPR023506">
    <property type="entry name" value="Trans-aconitate_MeTrfase"/>
</dbReference>
<keyword evidence="3 5" id="KW-0808">Transferase</keyword>
<evidence type="ECO:0000313" key="6">
    <source>
        <dbReference type="EMBL" id="MFD0883251.1"/>
    </source>
</evidence>
<comment type="catalytic activity">
    <reaction evidence="5">
        <text>trans-aconitate + S-adenosyl-L-methionine = (E)-3-(methoxycarbonyl)pent-2-enedioate + S-adenosyl-L-homocysteine</text>
        <dbReference type="Rhea" id="RHEA:14969"/>
        <dbReference type="ChEBI" id="CHEBI:15708"/>
        <dbReference type="ChEBI" id="CHEBI:57470"/>
        <dbReference type="ChEBI" id="CHEBI:57856"/>
        <dbReference type="ChEBI" id="CHEBI:59789"/>
        <dbReference type="EC" id="2.1.1.144"/>
    </reaction>
</comment>
<comment type="function">
    <text evidence="5">Catalyzes the S-adenosylmethionine monomethyl esterification of trans-aconitate.</text>
</comment>
<dbReference type="GO" id="GO:0030798">
    <property type="term" value="F:trans-aconitate 2-methyltransferase activity"/>
    <property type="evidence" value="ECO:0007669"/>
    <property type="project" value="UniProtKB-EC"/>
</dbReference>
<dbReference type="Gene3D" id="1.10.150.290">
    <property type="entry name" value="S-adenosyl-L-methionine-dependent methyltransferases"/>
    <property type="match status" value="1"/>
</dbReference>
<dbReference type="InterPro" id="IPR029063">
    <property type="entry name" value="SAM-dependent_MTases_sf"/>
</dbReference>
<evidence type="ECO:0000256" key="5">
    <source>
        <dbReference type="HAMAP-Rule" id="MF_00560"/>
    </source>
</evidence>
<accession>A0ABW3DKI2</accession>
<dbReference type="PANTHER" id="PTHR43861">
    <property type="entry name" value="TRANS-ACONITATE 2-METHYLTRANSFERASE-RELATED"/>
    <property type="match status" value="1"/>
</dbReference>
<dbReference type="EMBL" id="JBHTHX010000019">
    <property type="protein sequence ID" value="MFD0883251.1"/>
    <property type="molecule type" value="Genomic_DNA"/>
</dbReference>
<dbReference type="GO" id="GO:0032259">
    <property type="term" value="P:methylation"/>
    <property type="evidence" value="ECO:0007669"/>
    <property type="project" value="UniProtKB-KW"/>
</dbReference>
<proteinExistence type="inferred from homology"/>
<protein>
    <recommendedName>
        <fullName evidence="5">Trans-aconitate 2-methyltransferase</fullName>
        <ecNumber evidence="5">2.1.1.144</ecNumber>
    </recommendedName>
</protein>
<dbReference type="EC" id="2.1.1.144" evidence="5"/>
<comment type="subcellular location">
    <subcellularLocation>
        <location evidence="5">Cytoplasm</location>
    </subcellularLocation>
</comment>
<evidence type="ECO:0000256" key="2">
    <source>
        <dbReference type="ARBA" id="ARBA00022603"/>
    </source>
</evidence>
<name>A0ABW3DKI2_9ACTN</name>
<evidence type="ECO:0000313" key="7">
    <source>
        <dbReference type="Proteomes" id="UP001597024"/>
    </source>
</evidence>
<evidence type="ECO:0000256" key="3">
    <source>
        <dbReference type="ARBA" id="ARBA00022679"/>
    </source>
</evidence>